<protein>
    <recommendedName>
        <fullName evidence="3">Transposase DDE domain-containing protein</fullName>
    </recommendedName>
</protein>
<gene>
    <name evidence="1" type="ORF">SAMN02745225_02288</name>
</gene>
<dbReference type="PANTHER" id="PTHR34614:SF2">
    <property type="entry name" value="TRANSPOSASE IS4-LIKE DOMAIN-CONTAINING PROTEIN"/>
    <property type="match status" value="1"/>
</dbReference>
<dbReference type="AlphaFoldDB" id="A0A1M4YAP8"/>
<dbReference type="STRING" id="1121881.SAMN02745225_02288"/>
<dbReference type="PANTHER" id="PTHR34614">
    <property type="match status" value="1"/>
</dbReference>
<keyword evidence="2" id="KW-1185">Reference proteome</keyword>
<organism evidence="1 2">
    <name type="scientific">Ferrithrix thermotolerans DSM 19514</name>
    <dbReference type="NCBI Taxonomy" id="1121881"/>
    <lineage>
        <taxon>Bacteria</taxon>
        <taxon>Bacillati</taxon>
        <taxon>Actinomycetota</taxon>
        <taxon>Acidimicrobiia</taxon>
        <taxon>Acidimicrobiales</taxon>
        <taxon>Acidimicrobiaceae</taxon>
        <taxon>Ferrithrix</taxon>
    </lineage>
</organism>
<evidence type="ECO:0000313" key="2">
    <source>
        <dbReference type="Proteomes" id="UP000184295"/>
    </source>
</evidence>
<dbReference type="Proteomes" id="UP000184295">
    <property type="component" value="Unassembled WGS sequence"/>
</dbReference>
<evidence type="ECO:0008006" key="3">
    <source>
        <dbReference type="Google" id="ProtNLM"/>
    </source>
</evidence>
<name>A0A1M4YAP8_9ACTN</name>
<reference evidence="2" key="1">
    <citation type="submission" date="2016-11" db="EMBL/GenBank/DDBJ databases">
        <authorList>
            <person name="Varghese N."/>
            <person name="Submissions S."/>
        </authorList>
    </citation>
    <scope>NUCLEOTIDE SEQUENCE [LARGE SCALE GENOMIC DNA]</scope>
    <source>
        <strain evidence="2">DSM 19514</strain>
    </source>
</reference>
<evidence type="ECO:0000313" key="1">
    <source>
        <dbReference type="EMBL" id="SHF02708.1"/>
    </source>
</evidence>
<accession>A0A1M4YAP8</accession>
<sequence length="144" mass="17031">MALEEEIFGKRMLLTDRDDWSISQVISAYRSQHYVESDFRQMKDTNVVSFSPMFHWTEQKIRVHALYCTLALSVSRLMVRQTALAEVDLSVRELLRELSEIQETVLLYPGEKGRPRVKRMLTELSNTQRSLFNIFELDRYAPKR</sequence>
<proteinExistence type="predicted"/>
<dbReference type="EMBL" id="FQUL01000060">
    <property type="protein sequence ID" value="SHF02708.1"/>
    <property type="molecule type" value="Genomic_DNA"/>
</dbReference>